<dbReference type="HOGENOM" id="CLU_030576_0_0_1"/>
<dbReference type="RefSeq" id="XP_007742305.1">
    <property type="nucleotide sequence ID" value="XM_007744115.1"/>
</dbReference>
<keyword evidence="4" id="KW-1185">Reference proteome</keyword>
<name>W9WZU8_9EURO</name>
<protein>
    <recommendedName>
        <fullName evidence="2">UDENN FLCN/SMCR8-type domain-containing protein</fullName>
    </recommendedName>
</protein>
<dbReference type="PANTHER" id="PTHR31441">
    <property type="entry name" value="FOLLICULIN FAMILY MEMBER"/>
    <property type="match status" value="1"/>
</dbReference>
<dbReference type="OrthoDB" id="5599713at2759"/>
<gene>
    <name evidence="3" type="ORF">A1O5_03504</name>
</gene>
<evidence type="ECO:0000259" key="2">
    <source>
        <dbReference type="PROSITE" id="PS51834"/>
    </source>
</evidence>
<feature type="region of interest" description="Disordered" evidence="1">
    <location>
        <begin position="222"/>
        <end position="258"/>
    </location>
</feature>
<dbReference type="EMBL" id="AMGX01000004">
    <property type="protein sequence ID" value="EXJ73742.1"/>
    <property type="molecule type" value="Genomic_DNA"/>
</dbReference>
<dbReference type="AlphaFoldDB" id="W9WZU8"/>
<evidence type="ECO:0000256" key="1">
    <source>
        <dbReference type="SAM" id="MobiDB-lite"/>
    </source>
</evidence>
<feature type="compositionally biased region" description="Polar residues" evidence="1">
    <location>
        <begin position="229"/>
        <end position="252"/>
    </location>
</feature>
<dbReference type="PROSITE" id="PS51834">
    <property type="entry name" value="DENN_FLCN_SMCR8"/>
    <property type="match status" value="1"/>
</dbReference>
<reference evidence="3 4" key="1">
    <citation type="submission" date="2013-03" db="EMBL/GenBank/DDBJ databases">
        <title>The Genome Sequence of Cladophialophora psammophila CBS 110553.</title>
        <authorList>
            <consortium name="The Broad Institute Genomics Platform"/>
            <person name="Cuomo C."/>
            <person name="de Hoog S."/>
            <person name="Gorbushina A."/>
            <person name="Walker B."/>
            <person name="Young S.K."/>
            <person name="Zeng Q."/>
            <person name="Gargeya S."/>
            <person name="Fitzgerald M."/>
            <person name="Haas B."/>
            <person name="Abouelleil A."/>
            <person name="Allen A.W."/>
            <person name="Alvarado L."/>
            <person name="Arachchi H.M."/>
            <person name="Berlin A.M."/>
            <person name="Chapman S.B."/>
            <person name="Gainer-Dewar J."/>
            <person name="Goldberg J."/>
            <person name="Griggs A."/>
            <person name="Gujja S."/>
            <person name="Hansen M."/>
            <person name="Howarth C."/>
            <person name="Imamovic A."/>
            <person name="Ireland A."/>
            <person name="Larimer J."/>
            <person name="McCowan C."/>
            <person name="Murphy C."/>
            <person name="Pearson M."/>
            <person name="Poon T.W."/>
            <person name="Priest M."/>
            <person name="Roberts A."/>
            <person name="Saif S."/>
            <person name="Shea T."/>
            <person name="Sisk P."/>
            <person name="Sykes S."/>
            <person name="Wortman J."/>
            <person name="Nusbaum C."/>
            <person name="Birren B."/>
        </authorList>
    </citation>
    <scope>NUCLEOTIDE SEQUENCE [LARGE SCALE GENOMIC DNA]</scope>
    <source>
        <strain evidence="3 4">CBS 110553</strain>
    </source>
</reference>
<comment type="caution">
    <text evidence="3">The sequence shown here is derived from an EMBL/GenBank/DDBJ whole genome shotgun (WGS) entry which is preliminary data.</text>
</comment>
<evidence type="ECO:0000313" key="3">
    <source>
        <dbReference type="EMBL" id="EXJ73742.1"/>
    </source>
</evidence>
<dbReference type="GO" id="GO:0005829">
    <property type="term" value="C:cytosol"/>
    <property type="evidence" value="ECO:0007669"/>
    <property type="project" value="TreeGrafter"/>
</dbReference>
<dbReference type="Proteomes" id="UP000019471">
    <property type="component" value="Unassembled WGS sequence"/>
</dbReference>
<dbReference type="STRING" id="1182543.W9WZU8"/>
<dbReference type="InterPro" id="IPR037520">
    <property type="entry name" value="Folliculin/SMCR8_longin"/>
</dbReference>
<feature type="compositionally biased region" description="Polar residues" evidence="1">
    <location>
        <begin position="84"/>
        <end position="128"/>
    </location>
</feature>
<dbReference type="PANTHER" id="PTHR31441:SF2">
    <property type="entry name" value="FOLLICULIN"/>
    <property type="match status" value="1"/>
</dbReference>
<sequence length="602" mass="66680">MGAHILSACFVTLQGRRMTCQFYRLLPKHRCALAQHRLTLPFQLALTHFCEAHGPKSVLCTQVLPLECALCLPPSPPLRASSSTESFTTQVHHSSLESSQNLRAPPTLSKTDTNSTWPTDLSGASTAIDSEAEPESPTIEKHPLFQTGDQTRTLSSQWRYGRNQDETCASCSFSVPKAVAEKLPAGAPGSKRADNQNNVNTGAPVLRSREFVCLRERKRRNSRLHVSEDSNPSSYGSSVTSSFDSHATTSHAQSHRSDECHDHTLTYLTSKSPADRESYAQLRASVIRTLSCELLPRGMSDGPFCFGDSNTGYTIAYVFRLTDPKARGRRRAYAFLALAGKDASRAFQACPMLWESFARMAKGIEAAAQQQRCKEEKEAESLDASGKSTARNYTPVSSFLTARTVDPDGHPRRVGQATPRSLAEIVGDENIFTFLHQYFVAILRCLGERFGGPPLAESPLIYHSTSEEVPRFRKADVVRDREHGPDSTLDLADSNHSDKTHLESLRDQDTTPTPQLYQMSSSKTWPLQQPQPQETIVSKGKDKAKEDAMDDVDLAKSKARKSMREKDKNKLFANTNMTLKKLNPQCAMPMAVTETAQRQVVV</sequence>
<proteinExistence type="predicted"/>
<accession>W9WZU8</accession>
<feature type="compositionally biased region" description="Basic and acidic residues" evidence="1">
    <location>
        <begin position="493"/>
        <end position="509"/>
    </location>
</feature>
<dbReference type="GO" id="GO:0005096">
    <property type="term" value="F:GTPase activator activity"/>
    <property type="evidence" value="ECO:0007669"/>
    <property type="project" value="InterPro"/>
</dbReference>
<dbReference type="GO" id="GO:1904263">
    <property type="term" value="P:positive regulation of TORC1 signaling"/>
    <property type="evidence" value="ECO:0007669"/>
    <property type="project" value="TreeGrafter"/>
</dbReference>
<feature type="region of interest" description="Disordered" evidence="1">
    <location>
        <begin position="82"/>
        <end position="152"/>
    </location>
</feature>
<dbReference type="GeneID" id="19188232"/>
<dbReference type="Pfam" id="PF11704">
    <property type="entry name" value="Folliculin"/>
    <property type="match status" value="1"/>
</dbReference>
<dbReference type="InterPro" id="IPR021713">
    <property type="entry name" value="Folliculin"/>
</dbReference>
<organism evidence="3 4">
    <name type="scientific">Cladophialophora psammophila CBS 110553</name>
    <dbReference type="NCBI Taxonomy" id="1182543"/>
    <lineage>
        <taxon>Eukaryota</taxon>
        <taxon>Fungi</taxon>
        <taxon>Dikarya</taxon>
        <taxon>Ascomycota</taxon>
        <taxon>Pezizomycotina</taxon>
        <taxon>Eurotiomycetes</taxon>
        <taxon>Chaetothyriomycetidae</taxon>
        <taxon>Chaetothyriales</taxon>
        <taxon>Herpotrichiellaceae</taxon>
        <taxon>Cladophialophora</taxon>
    </lineage>
</organism>
<dbReference type="InterPro" id="IPR037521">
    <property type="entry name" value="FLCN/SMCR8_DENN"/>
</dbReference>
<feature type="domain" description="UDENN FLCN/SMCR8-type" evidence="2">
    <location>
        <begin position="249"/>
        <end position="602"/>
    </location>
</feature>
<evidence type="ECO:0000313" key="4">
    <source>
        <dbReference type="Proteomes" id="UP000019471"/>
    </source>
</evidence>
<feature type="compositionally biased region" description="Polar residues" evidence="1">
    <location>
        <begin position="510"/>
        <end position="536"/>
    </location>
</feature>
<dbReference type="eggNOG" id="KOG3715">
    <property type="taxonomic scope" value="Eukaryota"/>
</dbReference>
<feature type="region of interest" description="Disordered" evidence="1">
    <location>
        <begin position="478"/>
        <end position="547"/>
    </location>
</feature>